<evidence type="ECO:0000256" key="1">
    <source>
        <dbReference type="SAM" id="Phobius"/>
    </source>
</evidence>
<name>A0A562PHR2_9BURK</name>
<dbReference type="OrthoDB" id="7324255at2"/>
<keyword evidence="1" id="KW-0812">Transmembrane</keyword>
<proteinExistence type="predicted"/>
<dbReference type="Proteomes" id="UP000437862">
    <property type="component" value="Chromosome"/>
</dbReference>
<keyword evidence="5" id="KW-1185">Reference proteome</keyword>
<gene>
    <name evidence="2" type="ORF">GO485_00355</name>
    <name evidence="3" type="ORF">IP92_04499</name>
</gene>
<evidence type="ECO:0000313" key="4">
    <source>
        <dbReference type="Proteomes" id="UP000315112"/>
    </source>
</evidence>
<evidence type="ECO:0000313" key="3">
    <source>
        <dbReference type="EMBL" id="TWI43981.1"/>
    </source>
</evidence>
<reference evidence="3" key="2">
    <citation type="submission" date="2019-07" db="EMBL/GenBank/DDBJ databases">
        <authorList>
            <person name="Whitman W."/>
            <person name="Huntemann M."/>
            <person name="Clum A."/>
            <person name="Pillay M."/>
            <person name="Palaniappan K."/>
            <person name="Varghese N."/>
            <person name="Mikhailova N."/>
            <person name="Stamatis D."/>
            <person name="Reddy T."/>
            <person name="Daum C."/>
            <person name="Shapiro N."/>
            <person name="Ivanova N."/>
            <person name="Kyrpides N."/>
            <person name="Woyke T."/>
        </authorList>
    </citation>
    <scope>NUCLEOTIDE SEQUENCE</scope>
    <source>
        <strain evidence="3">CGMCC 1.10685</strain>
    </source>
</reference>
<dbReference type="AlphaFoldDB" id="A0A562PHR2"/>
<protein>
    <submittedName>
        <fullName evidence="3">Uncharacterized protein</fullName>
    </submittedName>
</protein>
<evidence type="ECO:0000313" key="5">
    <source>
        <dbReference type="Proteomes" id="UP000437862"/>
    </source>
</evidence>
<reference evidence="3 4" key="1">
    <citation type="journal article" date="2015" name="Stand. Genomic Sci.">
        <title>Genomic Encyclopedia of Bacterial and Archaeal Type Strains, Phase III: the genomes of soil and plant-associated and newly described type strains.</title>
        <authorList>
            <person name="Whitman W.B."/>
            <person name="Woyke T."/>
            <person name="Klenk H.P."/>
            <person name="Zhou Y."/>
            <person name="Lilburn T.G."/>
            <person name="Beck B.J."/>
            <person name="De Vos P."/>
            <person name="Vandamme P."/>
            <person name="Eisen J.A."/>
            <person name="Garrity G."/>
            <person name="Hugenholtz P."/>
            <person name="Kyrpides N.C."/>
        </authorList>
    </citation>
    <scope>NUCLEOTIDE SEQUENCE [LARGE SCALE GENOMIC DNA]</scope>
    <source>
        <strain evidence="3 4">CGMCC 1.10685</strain>
    </source>
</reference>
<dbReference type="InterPro" id="IPR049802">
    <property type="entry name" value="RhsC-like_FIX"/>
</dbReference>
<keyword evidence="1" id="KW-0472">Membrane</keyword>
<reference evidence="2 5" key="3">
    <citation type="submission" date="2019-12" db="EMBL/GenBank/DDBJ databases">
        <title>Draft Genome Sequences of Six Type Strains of the Genus Massilia.</title>
        <authorList>
            <person name="Miess H."/>
            <person name="Frediansyah A."/>
            <person name="Goeker M."/>
            <person name="Gross H."/>
        </authorList>
    </citation>
    <scope>NUCLEOTIDE SEQUENCE [LARGE SCALE GENOMIC DNA]</scope>
    <source>
        <strain evidence="2 5">DSM 26639</strain>
    </source>
</reference>
<dbReference type="EMBL" id="CP046904">
    <property type="protein sequence ID" value="QGZ37656.1"/>
    <property type="molecule type" value="Genomic_DNA"/>
</dbReference>
<keyword evidence="1" id="KW-1133">Transmembrane helix</keyword>
<dbReference type="CDD" id="cd20746">
    <property type="entry name" value="FIX_Ntox15_NUC_DUF4112_RhsA-like"/>
    <property type="match status" value="1"/>
</dbReference>
<dbReference type="EMBL" id="VLKW01000010">
    <property type="protein sequence ID" value="TWI43981.1"/>
    <property type="molecule type" value="Genomic_DNA"/>
</dbReference>
<evidence type="ECO:0000313" key="2">
    <source>
        <dbReference type="EMBL" id="QGZ37656.1"/>
    </source>
</evidence>
<accession>A0A562PHR2</accession>
<sequence length="520" mass="58986">MAEINTTQMRDALAWLTNDQKKADDPSTNPFEWFWEAIQGDFNEDRSTGQLVMDAAISMIPLVDQVCDARDLIANCVKLRKDVTDGWAWVSLGLTLIGLFPFVGSLVKGVLKIFFAFVRRMGGAAILKAVDLAMTWVITFLRRRDVQKYLRLHKIDDVFNWLAKEIRSIRGRINVAALLNAFDRGIKVLEGMVDKVAYVPLIGKKARGYLEDVQKVRLAANDYLADQLKPLFDIFDRIALRLDRAALENMPGIVNVKNVHFRGTLPEAAAVRLMGEPNPLPEWMSKGKTGNYPALKYDRYKDYVAKQVAKGWPPLNQNNIESFANILKGEISGPARLYRILSPNSRAMSDCWVTEEVFNALKAAENPRAAWRRHLAVWPDWNVNGQFVVYDVKPGETLKVWRGKASSQFKKSLPDRHLEGGWEQIIFKLDYSDARNDTMRFYKLNGGKKNRLEGAISQGEYYKLPKDEQARYVSIRESINHPNISGPFETGWRYEDFDGAGLVDRIGLPALPGQTTKLAD</sequence>
<dbReference type="Proteomes" id="UP000315112">
    <property type="component" value="Unassembled WGS sequence"/>
</dbReference>
<organism evidence="3 4">
    <name type="scientific">Pseudoduganella flava</name>
    <dbReference type="NCBI Taxonomy" id="871742"/>
    <lineage>
        <taxon>Bacteria</taxon>
        <taxon>Pseudomonadati</taxon>
        <taxon>Pseudomonadota</taxon>
        <taxon>Betaproteobacteria</taxon>
        <taxon>Burkholderiales</taxon>
        <taxon>Oxalobacteraceae</taxon>
        <taxon>Telluria group</taxon>
        <taxon>Pseudoduganella</taxon>
    </lineage>
</organism>
<dbReference type="RefSeq" id="WP_145879404.1">
    <property type="nucleotide sequence ID" value="NZ_CP046904.1"/>
</dbReference>
<feature type="transmembrane region" description="Helical" evidence="1">
    <location>
        <begin position="87"/>
        <end position="115"/>
    </location>
</feature>